<dbReference type="CDD" id="cd06225">
    <property type="entry name" value="HAMP"/>
    <property type="match status" value="1"/>
</dbReference>
<dbReference type="InterPro" id="IPR010559">
    <property type="entry name" value="Sig_transdc_His_kin_internal"/>
</dbReference>
<dbReference type="STRING" id="906968.Trebr_0322"/>
<proteinExistence type="predicted"/>
<evidence type="ECO:0000313" key="12">
    <source>
        <dbReference type="Proteomes" id="UP000006546"/>
    </source>
</evidence>
<dbReference type="Pfam" id="PF02743">
    <property type="entry name" value="dCache_1"/>
    <property type="match status" value="1"/>
</dbReference>
<dbReference type="Proteomes" id="UP000006546">
    <property type="component" value="Chromosome"/>
</dbReference>
<evidence type="ECO:0000313" key="11">
    <source>
        <dbReference type="EMBL" id="AEE15769.1"/>
    </source>
</evidence>
<feature type="domain" description="HAMP" evidence="10">
    <location>
        <begin position="328"/>
        <end position="380"/>
    </location>
</feature>
<keyword evidence="3" id="KW-0597">Phosphoprotein</keyword>
<dbReference type="InterPro" id="IPR033479">
    <property type="entry name" value="dCache_1"/>
</dbReference>
<dbReference type="EMBL" id="CP002696">
    <property type="protein sequence ID" value="AEE15769.1"/>
    <property type="molecule type" value="Genomic_DNA"/>
</dbReference>
<evidence type="ECO:0000256" key="5">
    <source>
        <dbReference type="ARBA" id="ARBA00022692"/>
    </source>
</evidence>
<feature type="transmembrane region" description="Helical" evidence="9">
    <location>
        <begin position="12"/>
        <end position="33"/>
    </location>
</feature>
<dbReference type="PANTHER" id="PTHR34220">
    <property type="entry name" value="SENSOR HISTIDINE KINASE YPDA"/>
    <property type="match status" value="1"/>
</dbReference>
<dbReference type="PANTHER" id="PTHR34220:SF7">
    <property type="entry name" value="SENSOR HISTIDINE KINASE YPDA"/>
    <property type="match status" value="1"/>
</dbReference>
<dbReference type="Gene3D" id="6.10.340.10">
    <property type="match status" value="1"/>
</dbReference>
<dbReference type="InterPro" id="IPR050640">
    <property type="entry name" value="Bact_2-comp_sensor_kinase"/>
</dbReference>
<keyword evidence="7 9" id="KW-1133">Transmembrane helix</keyword>
<evidence type="ECO:0000259" key="10">
    <source>
        <dbReference type="PROSITE" id="PS50885"/>
    </source>
</evidence>
<dbReference type="SMART" id="SM00304">
    <property type="entry name" value="HAMP"/>
    <property type="match status" value="1"/>
</dbReference>
<evidence type="ECO:0000256" key="8">
    <source>
        <dbReference type="ARBA" id="ARBA00023136"/>
    </source>
</evidence>
<evidence type="ECO:0000256" key="1">
    <source>
        <dbReference type="ARBA" id="ARBA00004651"/>
    </source>
</evidence>
<dbReference type="HOGENOM" id="CLU_020473_6_1_12"/>
<accession>F4LMY3</accession>
<evidence type="ECO:0000256" key="4">
    <source>
        <dbReference type="ARBA" id="ARBA00022679"/>
    </source>
</evidence>
<dbReference type="Pfam" id="PF00672">
    <property type="entry name" value="HAMP"/>
    <property type="match status" value="1"/>
</dbReference>
<comment type="subcellular location">
    <subcellularLocation>
        <location evidence="1">Cell membrane</location>
        <topology evidence="1">Multi-pass membrane protein</topology>
    </subcellularLocation>
</comment>
<keyword evidence="8 9" id="KW-0472">Membrane</keyword>
<organism evidence="11 12">
    <name type="scientific">Treponema brennaborense (strain DSM 12168 / CIP 105900 / DD5/3)</name>
    <dbReference type="NCBI Taxonomy" id="906968"/>
    <lineage>
        <taxon>Bacteria</taxon>
        <taxon>Pseudomonadati</taxon>
        <taxon>Spirochaetota</taxon>
        <taxon>Spirochaetia</taxon>
        <taxon>Spirochaetales</taxon>
        <taxon>Treponemataceae</taxon>
        <taxon>Treponema</taxon>
    </lineage>
</organism>
<dbReference type="GO" id="GO:0005886">
    <property type="term" value="C:plasma membrane"/>
    <property type="evidence" value="ECO:0007669"/>
    <property type="project" value="UniProtKB-SubCell"/>
</dbReference>
<dbReference type="Pfam" id="PF06580">
    <property type="entry name" value="His_kinase"/>
    <property type="match status" value="1"/>
</dbReference>
<keyword evidence="6 11" id="KW-0418">Kinase</keyword>
<dbReference type="GO" id="GO:0000155">
    <property type="term" value="F:phosphorelay sensor kinase activity"/>
    <property type="evidence" value="ECO:0007669"/>
    <property type="project" value="InterPro"/>
</dbReference>
<evidence type="ECO:0000256" key="6">
    <source>
        <dbReference type="ARBA" id="ARBA00022777"/>
    </source>
</evidence>
<dbReference type="InterPro" id="IPR036890">
    <property type="entry name" value="HATPase_C_sf"/>
</dbReference>
<reference evidence="12" key="1">
    <citation type="submission" date="2011-04" db="EMBL/GenBank/DDBJ databases">
        <title>The complete genome of Treponema brennaborense DSM 12168.</title>
        <authorList>
            <person name="Lucas S."/>
            <person name="Han J."/>
            <person name="Lapidus A."/>
            <person name="Bruce D."/>
            <person name="Goodwin L."/>
            <person name="Pitluck S."/>
            <person name="Peters L."/>
            <person name="Kyrpides N."/>
            <person name="Mavromatis K."/>
            <person name="Ivanova N."/>
            <person name="Mikhailova N."/>
            <person name="Pagani I."/>
            <person name="Teshima H."/>
            <person name="Detter J.C."/>
            <person name="Tapia R."/>
            <person name="Han C."/>
            <person name="Land M."/>
            <person name="Hauser L."/>
            <person name="Markowitz V."/>
            <person name="Cheng J.-F."/>
            <person name="Hugenholtz P."/>
            <person name="Woyke T."/>
            <person name="Wu D."/>
            <person name="Gronow S."/>
            <person name="Wellnitz S."/>
            <person name="Brambilla E."/>
            <person name="Klenk H.-P."/>
            <person name="Eisen J.A."/>
        </authorList>
    </citation>
    <scope>NUCLEOTIDE SEQUENCE [LARGE SCALE GENOMIC DNA]</scope>
    <source>
        <strain evidence="12">DSM 12168 / CIP 105900 / DD5/3</strain>
    </source>
</reference>
<dbReference type="Gene3D" id="3.30.565.10">
    <property type="entry name" value="Histidine kinase-like ATPase, C-terminal domain"/>
    <property type="match status" value="1"/>
</dbReference>
<keyword evidence="12" id="KW-1185">Reference proteome</keyword>
<feature type="transmembrane region" description="Helical" evidence="9">
    <location>
        <begin position="304"/>
        <end position="326"/>
    </location>
</feature>
<gene>
    <name evidence="11" type="ordered locus">Trebr_0322</name>
</gene>
<dbReference type="eggNOG" id="COG2972">
    <property type="taxonomic scope" value="Bacteria"/>
</dbReference>
<evidence type="ECO:0000256" key="3">
    <source>
        <dbReference type="ARBA" id="ARBA00022553"/>
    </source>
</evidence>
<dbReference type="SUPFAM" id="SSF158472">
    <property type="entry name" value="HAMP domain-like"/>
    <property type="match status" value="1"/>
</dbReference>
<dbReference type="InterPro" id="IPR003660">
    <property type="entry name" value="HAMP_dom"/>
</dbReference>
<keyword evidence="4" id="KW-0808">Transferase</keyword>
<evidence type="ECO:0000256" key="2">
    <source>
        <dbReference type="ARBA" id="ARBA00022475"/>
    </source>
</evidence>
<sequence length="614" mass="68672">MLSRPLKSQISICICIILFTAIIVMWTTFVFIYRKNTGEQTAAVYQQSLESIGQNITFLQETIYGTSTYLILNQNTQDILQFPESKLLNMDAAAKSKLDAASLLSFNTLVSNDYVSFVSFTAKNGYTLYVSRDGGTEGYPYEQIRNAAPYEQAAAKLGAPIWMIIPQDSTVVSAAGTRPKLALIRAVMNTNTYKPEGFLTICVDFSTIQEAFFAESSQKSRQTVFFITEGGTVLGTAETPPTYTYVRKRNGETSIIDPQSVSAGEYVRFNGETCIVAKYHIKSCNAYIIGLTRITDAMQNMNNVLILFLISAVCILLIFTFAAVFSGKLITNPLNRLLESITAAKEGNFSRIVDIRRTDEIGTLANEYNSLMNKLNYQINTVYRLQISEREAELKALVSQINPHFLYNTLDTIYWKCLNAGEKDVSSVIYSLSRLFRLTLNRGNELTYVKNEIELISHYVKLQKTISHNRFDFQPDIDETVYDFLIPKLILQPFVENAIVHAACNTSYTVTVSLCGTLTSEGIFFLIGDNGTGIDPAVLNSLLTDSNVFQDGSERKGSSNYAIKNIRERLKLYYGNTYTLTISSDPGTGTRIELTLPFEPVKQETGNAHTFYRG</sequence>
<dbReference type="PROSITE" id="PS50885">
    <property type="entry name" value="HAMP"/>
    <property type="match status" value="1"/>
</dbReference>
<dbReference type="AlphaFoldDB" id="F4LMY3"/>
<keyword evidence="5 9" id="KW-0812">Transmembrane</keyword>
<dbReference type="SUPFAM" id="SSF55874">
    <property type="entry name" value="ATPase domain of HSP90 chaperone/DNA topoisomerase II/histidine kinase"/>
    <property type="match status" value="1"/>
</dbReference>
<protein>
    <submittedName>
        <fullName evidence="11">Integral membrane sensor signal transduction histidine kinase</fullName>
    </submittedName>
</protein>
<dbReference type="InterPro" id="IPR003594">
    <property type="entry name" value="HATPase_dom"/>
</dbReference>
<keyword evidence="2" id="KW-1003">Cell membrane</keyword>
<dbReference type="KEGG" id="tbe:Trebr_0322"/>
<evidence type="ECO:0000256" key="7">
    <source>
        <dbReference type="ARBA" id="ARBA00022989"/>
    </source>
</evidence>
<evidence type="ECO:0000256" key="9">
    <source>
        <dbReference type="SAM" id="Phobius"/>
    </source>
</evidence>
<dbReference type="Pfam" id="PF02518">
    <property type="entry name" value="HATPase_c"/>
    <property type="match status" value="1"/>
</dbReference>
<name>F4LMY3_TREBD</name>